<sequence>MLRFKYQNLMPVLLDALSQSSRIKLCKNVGVYFCPARQSKDNPLIAYAEKFDPRKDVYDTLCYRANQMFGDEEFTELYRPTDDVFQEILNIECDLAAGIINDQLKLWPIANEKMLIH</sequence>
<organism evidence="1 2">
    <name type="scientific">Bartonella choladocola</name>
    <dbReference type="NCBI Taxonomy" id="2750995"/>
    <lineage>
        <taxon>Bacteria</taxon>
        <taxon>Pseudomonadati</taxon>
        <taxon>Pseudomonadota</taxon>
        <taxon>Alphaproteobacteria</taxon>
        <taxon>Hyphomicrobiales</taxon>
        <taxon>Bartonellaceae</taxon>
        <taxon>Bartonella</taxon>
    </lineage>
</organism>
<keyword evidence="2" id="KW-1185">Reference proteome</keyword>
<dbReference type="RefSeq" id="WP_188318032.1">
    <property type="nucleotide sequence ID" value="NZ_CAXUOT020000003.1"/>
</dbReference>
<accession>A0A1U9MJU6</accession>
<dbReference type="AlphaFoldDB" id="A0A1U9MJU6"/>
<proteinExistence type="predicted"/>
<protein>
    <submittedName>
        <fullName evidence="1">Uncharacterized protein</fullName>
    </submittedName>
</protein>
<gene>
    <name evidence="1" type="ORF">BBC0122_018950</name>
</gene>
<dbReference type="Pfam" id="PF11284">
    <property type="entry name" value="DUF3085"/>
    <property type="match status" value="1"/>
</dbReference>
<dbReference type="EMBL" id="CP015625">
    <property type="protein sequence ID" value="AQT47990.1"/>
    <property type="molecule type" value="Genomic_DNA"/>
</dbReference>
<name>A0A1U9MJU6_9HYPH</name>
<evidence type="ECO:0000313" key="2">
    <source>
        <dbReference type="Proteomes" id="UP000189632"/>
    </source>
</evidence>
<dbReference type="KEGG" id="bapi:BBC0122_018950"/>
<evidence type="ECO:0000313" key="1">
    <source>
        <dbReference type="EMBL" id="AQT47990.1"/>
    </source>
</evidence>
<dbReference type="InterPro" id="IPR021436">
    <property type="entry name" value="DUF3085"/>
</dbReference>
<dbReference type="Proteomes" id="UP000189632">
    <property type="component" value="Chromosome"/>
</dbReference>
<reference evidence="1 2" key="1">
    <citation type="submission" date="2016-11" db="EMBL/GenBank/DDBJ databases">
        <title>Comparative genomics of Bartonella apis.</title>
        <authorList>
            <person name="Engel P."/>
        </authorList>
    </citation>
    <scope>NUCLEOTIDE SEQUENCE [LARGE SCALE GENOMIC DNA]</scope>
    <source>
        <strain evidence="1 2">BBC0122</strain>
    </source>
</reference>